<dbReference type="GO" id="GO:0016042">
    <property type="term" value="P:lipid catabolic process"/>
    <property type="evidence" value="ECO:0007669"/>
    <property type="project" value="UniProtKB-KW"/>
</dbReference>
<evidence type="ECO:0000256" key="5">
    <source>
        <dbReference type="ARBA" id="ARBA00022801"/>
    </source>
</evidence>
<dbReference type="OMA" id="HICMDEQ"/>
<gene>
    <name evidence="9" type="ORF">C5167_035136</name>
</gene>
<dbReference type="CDD" id="cd01837">
    <property type="entry name" value="SGNH_plant_lipase_like"/>
    <property type="match status" value="1"/>
</dbReference>
<dbReference type="AlphaFoldDB" id="A0A4Y7KFK1"/>
<dbReference type="InterPro" id="IPR001087">
    <property type="entry name" value="GDSL"/>
</dbReference>
<evidence type="ECO:0000256" key="7">
    <source>
        <dbReference type="ARBA" id="ARBA00023098"/>
    </source>
</evidence>
<evidence type="ECO:0000313" key="10">
    <source>
        <dbReference type="Proteomes" id="UP000316621"/>
    </source>
</evidence>
<feature type="chain" id="PRO_5021432631" evidence="8">
    <location>
        <begin position="30"/>
        <end position="381"/>
    </location>
</feature>
<protein>
    <submittedName>
        <fullName evidence="9">Uncharacterized protein</fullName>
    </submittedName>
</protein>
<comment type="similarity">
    <text evidence="2">Belongs to the 'GDSL' lipolytic enzyme family.</text>
</comment>
<evidence type="ECO:0000313" key="9">
    <source>
        <dbReference type="EMBL" id="RZC71626.1"/>
    </source>
</evidence>
<evidence type="ECO:0000256" key="8">
    <source>
        <dbReference type="SAM" id="SignalP"/>
    </source>
</evidence>
<evidence type="ECO:0000256" key="1">
    <source>
        <dbReference type="ARBA" id="ARBA00004613"/>
    </source>
</evidence>
<dbReference type="Pfam" id="PF00657">
    <property type="entry name" value="Lipase_GDSL"/>
    <property type="match status" value="1"/>
</dbReference>
<dbReference type="GO" id="GO:0016788">
    <property type="term" value="F:hydrolase activity, acting on ester bonds"/>
    <property type="evidence" value="ECO:0007669"/>
    <property type="project" value="InterPro"/>
</dbReference>
<accession>A0A4Y7KFK1</accession>
<reference evidence="9 10" key="1">
    <citation type="journal article" date="2018" name="Science">
        <title>The opium poppy genome and morphinan production.</title>
        <authorList>
            <person name="Guo L."/>
            <person name="Winzer T."/>
            <person name="Yang X."/>
            <person name="Li Y."/>
            <person name="Ning Z."/>
            <person name="He Z."/>
            <person name="Teodor R."/>
            <person name="Lu Y."/>
            <person name="Bowser T.A."/>
            <person name="Graham I.A."/>
            <person name="Ye K."/>
        </authorList>
    </citation>
    <scope>NUCLEOTIDE SEQUENCE [LARGE SCALE GENOMIC DNA]</scope>
    <source>
        <strain evidence="10">cv. HN1</strain>
        <tissue evidence="9">Leaves</tissue>
    </source>
</reference>
<dbReference type="InterPro" id="IPR051238">
    <property type="entry name" value="GDSL_esterase/lipase"/>
</dbReference>
<proteinExistence type="inferred from homology"/>
<dbReference type="InterPro" id="IPR036514">
    <property type="entry name" value="SGNH_hydro_sf"/>
</dbReference>
<name>A0A4Y7KFK1_PAPSO</name>
<dbReference type="EMBL" id="CM010721">
    <property type="protein sequence ID" value="RZC71626.1"/>
    <property type="molecule type" value="Genomic_DNA"/>
</dbReference>
<evidence type="ECO:0000256" key="3">
    <source>
        <dbReference type="ARBA" id="ARBA00022525"/>
    </source>
</evidence>
<comment type="subcellular location">
    <subcellularLocation>
        <location evidence="1">Secreted</location>
    </subcellularLocation>
</comment>
<dbReference type="InterPro" id="IPR035669">
    <property type="entry name" value="SGNH_plant_lipase-like"/>
</dbReference>
<dbReference type="Gene3D" id="3.40.50.1110">
    <property type="entry name" value="SGNH hydrolase"/>
    <property type="match status" value="1"/>
</dbReference>
<evidence type="ECO:0000256" key="2">
    <source>
        <dbReference type="ARBA" id="ARBA00008668"/>
    </source>
</evidence>
<organism evidence="9 10">
    <name type="scientific">Papaver somniferum</name>
    <name type="common">Opium poppy</name>
    <dbReference type="NCBI Taxonomy" id="3469"/>
    <lineage>
        <taxon>Eukaryota</taxon>
        <taxon>Viridiplantae</taxon>
        <taxon>Streptophyta</taxon>
        <taxon>Embryophyta</taxon>
        <taxon>Tracheophyta</taxon>
        <taxon>Spermatophyta</taxon>
        <taxon>Magnoliopsida</taxon>
        <taxon>Ranunculales</taxon>
        <taxon>Papaveraceae</taxon>
        <taxon>Papaveroideae</taxon>
        <taxon>Papaver</taxon>
    </lineage>
</organism>
<dbReference type="GO" id="GO:0005576">
    <property type="term" value="C:extracellular region"/>
    <property type="evidence" value="ECO:0007669"/>
    <property type="project" value="UniProtKB-SubCell"/>
</dbReference>
<keyword evidence="3" id="KW-0964">Secreted</keyword>
<feature type="signal peptide" evidence="8">
    <location>
        <begin position="1"/>
        <end position="29"/>
    </location>
</feature>
<dbReference type="Gramene" id="RZC71626">
    <property type="protein sequence ID" value="RZC71626"/>
    <property type="gene ID" value="C5167_035136"/>
</dbReference>
<evidence type="ECO:0000256" key="4">
    <source>
        <dbReference type="ARBA" id="ARBA00022729"/>
    </source>
</evidence>
<dbReference type="PANTHER" id="PTHR45650:SF4">
    <property type="entry name" value="GDSL-LIKE LIPASE_ACYLHYDROLASE FAMILY PROTEIN, EXPRESSED"/>
    <property type="match status" value="1"/>
</dbReference>
<dbReference type="Proteomes" id="UP000316621">
    <property type="component" value="Chromosome 7"/>
</dbReference>
<keyword evidence="5" id="KW-0378">Hydrolase</keyword>
<evidence type="ECO:0000256" key="6">
    <source>
        <dbReference type="ARBA" id="ARBA00022963"/>
    </source>
</evidence>
<dbReference type="SUPFAM" id="SSF52266">
    <property type="entry name" value="SGNH hydrolase"/>
    <property type="match status" value="1"/>
</dbReference>
<dbReference type="PANTHER" id="PTHR45650">
    <property type="entry name" value="GDSL-LIKE LIPASE/ACYLHYDROLASE-RELATED"/>
    <property type="match status" value="1"/>
</dbReference>
<keyword evidence="7" id="KW-0443">Lipid metabolism</keyword>
<keyword evidence="4 8" id="KW-0732">Signal</keyword>
<keyword evidence="6" id="KW-0442">Lipid degradation</keyword>
<dbReference type="OrthoDB" id="1600564at2759"/>
<keyword evidence="10" id="KW-1185">Reference proteome</keyword>
<sequence length="381" mass="42053">MGTKIWSHSYLCFLLKIVVLSALFRICLAYNDSESKLSAFFVFGDSLVDPGNNNRLNNIAKYNVWPNGIDFPGGIPTGRYTNGRTAVDFLAQGLGFKNFIPAYNNPATAGEIVFHGVNYASGGSGILDKSGYIFGQRICMNDQLANFAKTRQYIISSIGADAATELFSNAIFAVGMGANDFLVNYYTPVLSILEQTLIAPEEFVDAMISEYRPQLTKLYEMGARKFVIENVPPIGCVPLERDLNHLWVGDSCVTSMNDAAMLFNAKLKTLMSELNSNLAGSKFVYADLYYIASDIIENYQSYGLENYNSACCRQLGRYGGLGLCGPTAKVCSDRSKYFFWDAVHPTEAVNLIVSKRLLDGDSKDIYPINIRQLCTDTDIGL</sequence>